<dbReference type="GO" id="GO:0016747">
    <property type="term" value="F:acyltransferase activity, transferring groups other than amino-acyl groups"/>
    <property type="evidence" value="ECO:0007669"/>
    <property type="project" value="InterPro"/>
</dbReference>
<dbReference type="InterPro" id="IPR000182">
    <property type="entry name" value="GNAT_dom"/>
</dbReference>
<reference evidence="5" key="1">
    <citation type="submission" date="2017-05" db="EMBL/GenBank/DDBJ databases">
        <authorList>
            <person name="Macchi M."/>
            <person name="Festa S."/>
            <person name="Coppotelli B.M."/>
            <person name="Morelli I.S."/>
        </authorList>
    </citation>
    <scope>NUCLEOTIDE SEQUENCE [LARGE SCALE GENOMIC DNA]</scope>
    <source>
        <strain evidence="5">I</strain>
    </source>
</reference>
<proteinExistence type="predicted"/>
<dbReference type="STRING" id="1122125.GCA_000423185_01481"/>
<evidence type="ECO:0000256" key="2">
    <source>
        <dbReference type="ARBA" id="ARBA00023315"/>
    </source>
</evidence>
<dbReference type="Gene3D" id="3.40.630.30">
    <property type="match status" value="1"/>
</dbReference>
<feature type="domain" description="N-acetyltransferase" evidence="3">
    <location>
        <begin position="1"/>
        <end position="141"/>
    </location>
</feature>
<keyword evidence="2" id="KW-0012">Acyltransferase</keyword>
<dbReference type="EMBL" id="NHON01000044">
    <property type="protein sequence ID" value="OWJ65043.1"/>
    <property type="molecule type" value="Genomic_DNA"/>
</dbReference>
<comment type="caution">
    <text evidence="4">The sequence shown here is derived from an EMBL/GenBank/DDBJ whole genome shotgun (WGS) entry which is preliminary data.</text>
</comment>
<keyword evidence="1 4" id="KW-0808">Transferase</keyword>
<evidence type="ECO:0000256" key="1">
    <source>
        <dbReference type="ARBA" id="ARBA00022679"/>
    </source>
</evidence>
<dbReference type="RefSeq" id="WP_088153044.1">
    <property type="nucleotide sequence ID" value="NZ_NHON01000044.1"/>
</dbReference>
<organism evidence="4 5">
    <name type="scientific">Inquilinus limosus</name>
    <dbReference type="NCBI Taxonomy" id="171674"/>
    <lineage>
        <taxon>Bacteria</taxon>
        <taxon>Pseudomonadati</taxon>
        <taxon>Pseudomonadota</taxon>
        <taxon>Alphaproteobacteria</taxon>
        <taxon>Rhodospirillales</taxon>
        <taxon>Rhodospirillaceae</taxon>
        <taxon>Inquilinus</taxon>
    </lineage>
</organism>
<keyword evidence="5" id="KW-1185">Reference proteome</keyword>
<protein>
    <submittedName>
        <fullName evidence="4">GNAT family N-acetyltransferase</fullName>
    </submittedName>
</protein>
<dbReference type="Pfam" id="PF00583">
    <property type="entry name" value="Acetyltransf_1"/>
    <property type="match status" value="1"/>
</dbReference>
<dbReference type="OrthoDB" id="9787920at2"/>
<dbReference type="Proteomes" id="UP000196655">
    <property type="component" value="Unassembled WGS sequence"/>
</dbReference>
<dbReference type="InterPro" id="IPR050832">
    <property type="entry name" value="Bact_Acetyltransf"/>
</dbReference>
<evidence type="ECO:0000313" key="5">
    <source>
        <dbReference type="Proteomes" id="UP000196655"/>
    </source>
</evidence>
<dbReference type="AlphaFoldDB" id="A0A211ZIH8"/>
<evidence type="ECO:0000259" key="3">
    <source>
        <dbReference type="PROSITE" id="PS51186"/>
    </source>
</evidence>
<accession>A0A211ZIH8</accession>
<dbReference type="SUPFAM" id="SSF55729">
    <property type="entry name" value="Acyl-CoA N-acyltransferases (Nat)"/>
    <property type="match status" value="1"/>
</dbReference>
<dbReference type="PANTHER" id="PTHR43877:SF2">
    <property type="entry name" value="AMINOALKYLPHOSPHONATE N-ACETYLTRANSFERASE-RELATED"/>
    <property type="match status" value="1"/>
</dbReference>
<name>A0A211ZIH8_9PROT</name>
<dbReference type="CDD" id="cd04301">
    <property type="entry name" value="NAT_SF"/>
    <property type="match status" value="1"/>
</dbReference>
<gene>
    <name evidence="4" type="ORF">BWR60_21390</name>
</gene>
<dbReference type="PANTHER" id="PTHR43877">
    <property type="entry name" value="AMINOALKYLPHOSPHONATE N-ACETYLTRANSFERASE-RELATED-RELATED"/>
    <property type="match status" value="1"/>
</dbReference>
<dbReference type="PROSITE" id="PS51186">
    <property type="entry name" value="GNAT"/>
    <property type="match status" value="1"/>
</dbReference>
<sequence>MAPTITVPHQPGPSDRDAIARALFAFNDAVAGPSGYRPLALLIRDPDGGATVGGLWGGTAYGWLLVELLFVPPGLRRRGLGSRLLAQAEDIARRRGCRGAWLDTHGFQAPGFYRQHGYEVFGTLPDYPPGHDRFFLRKALSPSGEGPGRPTA</sequence>
<evidence type="ECO:0000313" key="4">
    <source>
        <dbReference type="EMBL" id="OWJ65043.1"/>
    </source>
</evidence>
<dbReference type="InterPro" id="IPR016181">
    <property type="entry name" value="Acyl_CoA_acyltransferase"/>
</dbReference>